<organism evidence="1">
    <name type="scientific">viral metagenome</name>
    <dbReference type="NCBI Taxonomy" id="1070528"/>
    <lineage>
        <taxon>unclassified sequences</taxon>
        <taxon>metagenomes</taxon>
        <taxon>organismal metagenomes</taxon>
    </lineage>
</organism>
<dbReference type="EMBL" id="MN738902">
    <property type="protein sequence ID" value="QHT30537.1"/>
    <property type="molecule type" value="Genomic_DNA"/>
</dbReference>
<accession>A0A6C0ENB8</accession>
<name>A0A6C0ENB8_9ZZZZ</name>
<sequence length="123" mass="14010">MSCCSANYPNKKCPLRMSDGRAFTNYEPRCNFNSYLNGKLSENNMIKSSYEMRVYLQNNYDSFIDAERKKAIDNITPCGECGIGDLINTKENTMDNKYLVKCDGVSCYKVMNNPEGLGTTKFF</sequence>
<dbReference type="AlphaFoldDB" id="A0A6C0ENB8"/>
<proteinExistence type="predicted"/>
<evidence type="ECO:0000313" key="1">
    <source>
        <dbReference type="EMBL" id="QHT30537.1"/>
    </source>
</evidence>
<reference evidence="1" key="1">
    <citation type="journal article" date="2020" name="Nature">
        <title>Giant virus diversity and host interactions through global metagenomics.</title>
        <authorList>
            <person name="Schulz F."/>
            <person name="Roux S."/>
            <person name="Paez-Espino D."/>
            <person name="Jungbluth S."/>
            <person name="Walsh D.A."/>
            <person name="Denef V.J."/>
            <person name="McMahon K.D."/>
            <person name="Konstantinidis K.T."/>
            <person name="Eloe-Fadrosh E.A."/>
            <person name="Kyrpides N.C."/>
            <person name="Woyke T."/>
        </authorList>
    </citation>
    <scope>NUCLEOTIDE SEQUENCE</scope>
    <source>
        <strain evidence="1">GVMAG-M-3300009151-35</strain>
    </source>
</reference>
<protein>
    <submittedName>
        <fullName evidence="1">Uncharacterized protein</fullName>
    </submittedName>
</protein>